<accession>A0A9X2QF37</accession>
<feature type="compositionally biased region" description="Basic and acidic residues" evidence="1">
    <location>
        <begin position="254"/>
        <end position="264"/>
    </location>
</feature>
<feature type="region of interest" description="Disordered" evidence="1">
    <location>
        <begin position="350"/>
        <end position="397"/>
    </location>
</feature>
<evidence type="ECO:0008006" key="5">
    <source>
        <dbReference type="Google" id="ProtNLM"/>
    </source>
</evidence>
<dbReference type="EMBL" id="JANUBB010000012">
    <property type="protein sequence ID" value="MCS3952831.1"/>
    <property type="molecule type" value="Genomic_DNA"/>
</dbReference>
<dbReference type="RefSeq" id="WP_259082308.1">
    <property type="nucleotide sequence ID" value="NZ_JANUAE010000012.1"/>
</dbReference>
<dbReference type="PROSITE" id="PS51257">
    <property type="entry name" value="PROKAR_LIPOPROTEIN"/>
    <property type="match status" value="1"/>
</dbReference>
<name>A0A9X2QF37_9BACT</name>
<feature type="compositionally biased region" description="Basic and acidic residues" evidence="1">
    <location>
        <begin position="350"/>
        <end position="371"/>
    </location>
</feature>
<gene>
    <name evidence="2" type="ORF">GGP61_002951</name>
    <name evidence="3" type="ORF">GGP83_002804</name>
</gene>
<dbReference type="Gene3D" id="1.25.40.390">
    <property type="match status" value="1"/>
</dbReference>
<dbReference type="AlphaFoldDB" id="A0A9X2QF37"/>
<dbReference type="Proteomes" id="UP001155010">
    <property type="component" value="Unassembled WGS sequence"/>
</dbReference>
<feature type="region of interest" description="Disordered" evidence="1">
    <location>
        <begin position="254"/>
        <end position="273"/>
    </location>
</feature>
<dbReference type="InterPro" id="IPR011990">
    <property type="entry name" value="TPR-like_helical_dom_sf"/>
</dbReference>
<evidence type="ECO:0000256" key="1">
    <source>
        <dbReference type="SAM" id="MobiDB-lite"/>
    </source>
</evidence>
<reference evidence="2" key="1">
    <citation type="submission" date="2022-08" db="EMBL/GenBank/DDBJ databases">
        <title>Genomic Encyclopedia of Type Strains, Phase V (KMG-V): Genome sequencing to study the core and pangenomes of soil and plant-associated prokaryotes.</title>
        <authorList>
            <person name="Whitman W."/>
        </authorList>
    </citation>
    <scope>NUCLEOTIDE SEQUENCE</scope>
    <source>
        <strain evidence="3">SP2017</strain>
        <strain evidence="2">SP3049</strain>
    </source>
</reference>
<feature type="region of interest" description="Disordered" evidence="1">
    <location>
        <begin position="478"/>
        <end position="503"/>
    </location>
</feature>
<protein>
    <recommendedName>
        <fullName evidence="5">RagB/SusD family nutrient uptake outer membrane protein</fullName>
    </recommendedName>
</protein>
<dbReference type="Proteomes" id="UP001155057">
    <property type="component" value="Unassembled WGS sequence"/>
</dbReference>
<evidence type="ECO:0000313" key="3">
    <source>
        <dbReference type="EMBL" id="MCS3952831.1"/>
    </source>
</evidence>
<comment type="caution">
    <text evidence="2">The sequence shown here is derived from an EMBL/GenBank/DDBJ whole genome shotgun (WGS) entry which is preliminary data.</text>
</comment>
<dbReference type="SUPFAM" id="SSF48452">
    <property type="entry name" value="TPR-like"/>
    <property type="match status" value="1"/>
</dbReference>
<organism evidence="2 4">
    <name type="scientific">Salinibacter ruber</name>
    <dbReference type="NCBI Taxonomy" id="146919"/>
    <lineage>
        <taxon>Bacteria</taxon>
        <taxon>Pseudomonadati</taxon>
        <taxon>Rhodothermota</taxon>
        <taxon>Rhodothermia</taxon>
        <taxon>Rhodothermales</taxon>
        <taxon>Salinibacteraceae</taxon>
        <taxon>Salinibacter</taxon>
    </lineage>
</organism>
<sequence>MQMITSRRFRFLSMGIGAVLLIALTVVGCDSFLNVEQNPNQPDRQRALANPEDVVSLTSDAFFRYWRAMYLWSPGQGLSNAANEFRGGFAADDLLGQIPRVPWNNSTTFGSTSHNEFPWNRGYSAISSTNDAISAIQDAQEQEDTEFLNEIDEQRALAFGKFVQGISHAAIAAIFDRGFVVRSDSLEGGETPSLQPYPKVMSAAMQMFDESIQISEENSFQLPSSWINGNPMTSAEFARFVRSIKARFMTAVARRPEERQHDPGDNPLTNDQPGLINWSEVAQLTGNGIQENFQIQLDGLGPENWGNFNQWLMGQSDSWGRMSYYTLGPADNKPAAGAGLSFGEWLAEDPAPRSEERPENMIIHTQDRRIVGDVPEEVEGTDQDNNGVEEQWDEPGTDYQYLPGFASSYAGVRITNGVTQPDILTNDDIGPNDGTNLVGPINYILKAEMDLLRAEALLRTDGSAAQVADLINNTRVNRGKLPEATTANPTGSPDSPIKNGRPQNGYSEVSLWSMVKYEKTIEQYCSATGLSYFDKRGWGDLVEGTPLQFPIPGSELQNLNIENYTFGGVENVGDENAFAAEGGWNPANYTY</sequence>
<proteinExistence type="predicted"/>
<evidence type="ECO:0000313" key="2">
    <source>
        <dbReference type="EMBL" id="MCS3711318.1"/>
    </source>
</evidence>
<dbReference type="EMBL" id="JANUAE010000012">
    <property type="protein sequence ID" value="MCS3711318.1"/>
    <property type="molecule type" value="Genomic_DNA"/>
</dbReference>
<evidence type="ECO:0000313" key="4">
    <source>
        <dbReference type="Proteomes" id="UP001155057"/>
    </source>
</evidence>